<feature type="transmembrane region" description="Helical" evidence="1">
    <location>
        <begin position="261"/>
        <end position="277"/>
    </location>
</feature>
<keyword evidence="6" id="KW-1185">Reference proteome</keyword>
<evidence type="ECO:0000313" key="5">
    <source>
        <dbReference type="Proteomes" id="UP000216107"/>
    </source>
</evidence>
<feature type="transmembrane region" description="Helical" evidence="1">
    <location>
        <begin position="12"/>
        <end position="35"/>
    </location>
</feature>
<dbReference type="Proteomes" id="UP000216107">
    <property type="component" value="Unassembled WGS sequence"/>
</dbReference>
<feature type="transmembrane region" description="Helical" evidence="1">
    <location>
        <begin position="47"/>
        <end position="66"/>
    </location>
</feature>
<protein>
    <submittedName>
        <fullName evidence="4">Acyltransferase</fullName>
    </submittedName>
</protein>
<feature type="transmembrane region" description="Helical" evidence="1">
    <location>
        <begin position="185"/>
        <end position="204"/>
    </location>
</feature>
<keyword evidence="4" id="KW-0012">Acyltransferase</keyword>
<dbReference type="AlphaFoldDB" id="A0A272EPC1"/>
<gene>
    <name evidence="3" type="ORF">BGI27_14265</name>
    <name evidence="4" type="ORF">CGU29_13765</name>
</gene>
<dbReference type="Pfam" id="PF01757">
    <property type="entry name" value="Acyl_transf_3"/>
    <property type="match status" value="1"/>
</dbReference>
<dbReference type="RefSeq" id="WP_095525523.1">
    <property type="nucleotide sequence ID" value="NZ_MDUX01000056.1"/>
</dbReference>
<dbReference type="GO" id="GO:0016747">
    <property type="term" value="F:acyltransferase activity, transferring groups other than amino-acyl groups"/>
    <property type="evidence" value="ECO:0007669"/>
    <property type="project" value="InterPro"/>
</dbReference>
<reference evidence="3 6" key="1">
    <citation type="submission" date="2016-08" db="EMBL/GenBank/DDBJ databases">
        <title>Candidatus Dactylopiibacterium carminicum genome sequence.</title>
        <authorList>
            <person name="Ramirez-Puebla S.T."/>
            <person name="Ormeno-Orrillo E."/>
            <person name="Vera-Ponce De Leon A."/>
            <person name="Luis L."/>
            <person name="Sanchez-Flores A."/>
            <person name="Monica R."/>
            <person name="Martinez-Romero E."/>
        </authorList>
    </citation>
    <scope>NUCLEOTIDE SEQUENCE [LARGE SCALE GENOMIC DNA]</scope>
    <source>
        <strain evidence="3">END1</strain>
    </source>
</reference>
<evidence type="ECO:0000256" key="1">
    <source>
        <dbReference type="SAM" id="Phobius"/>
    </source>
</evidence>
<keyword evidence="1" id="KW-0472">Membrane</keyword>
<dbReference type="InterPro" id="IPR002656">
    <property type="entry name" value="Acyl_transf_3_dom"/>
</dbReference>
<dbReference type="Proteomes" id="UP000623509">
    <property type="component" value="Unassembled WGS sequence"/>
</dbReference>
<feature type="transmembrane region" description="Helical" evidence="1">
    <location>
        <begin position="333"/>
        <end position="355"/>
    </location>
</feature>
<organism evidence="4 5">
    <name type="scientific">Candidatus Dactylopiibacterium carminicum</name>
    <dbReference type="NCBI Taxonomy" id="857335"/>
    <lineage>
        <taxon>Bacteria</taxon>
        <taxon>Pseudomonadati</taxon>
        <taxon>Pseudomonadota</taxon>
        <taxon>Betaproteobacteria</taxon>
        <taxon>Rhodocyclales</taxon>
        <taxon>Rhodocyclaceae</taxon>
        <taxon>Candidatus Dactylopiibacterium</taxon>
    </lineage>
</organism>
<keyword evidence="1" id="KW-1133">Transmembrane helix</keyword>
<keyword evidence="4" id="KW-0808">Transferase</keyword>
<evidence type="ECO:0000313" key="3">
    <source>
        <dbReference type="EMBL" id="KAF7598263.1"/>
    </source>
</evidence>
<accession>A0A272EPC1</accession>
<dbReference type="PANTHER" id="PTHR23028:SF53">
    <property type="entry name" value="ACYL_TRANSF_3 DOMAIN-CONTAINING PROTEIN"/>
    <property type="match status" value="1"/>
</dbReference>
<dbReference type="GO" id="GO:0016020">
    <property type="term" value="C:membrane"/>
    <property type="evidence" value="ECO:0007669"/>
    <property type="project" value="TreeGrafter"/>
</dbReference>
<dbReference type="OrthoDB" id="9814807at2"/>
<reference evidence="4 5" key="2">
    <citation type="submission" date="2017-07" db="EMBL/GenBank/DDBJ databases">
        <title>Candidatus Dactylopiibacterium carminicum, a nitrogen-fixing symbiont of the cochineal insect Dactylopius coccus and Dactylopius opuntiae (Hemiptera: Coccoidea: Dactylopiidae).</title>
        <authorList>
            <person name="Vera A."/>
        </authorList>
    </citation>
    <scope>NUCLEOTIDE SEQUENCE [LARGE SCALE GENOMIC DNA]</scope>
    <source>
        <strain evidence="4 5">NFDCM</strain>
    </source>
</reference>
<evidence type="ECO:0000313" key="6">
    <source>
        <dbReference type="Proteomes" id="UP000623509"/>
    </source>
</evidence>
<dbReference type="PANTHER" id="PTHR23028">
    <property type="entry name" value="ACETYLTRANSFERASE"/>
    <property type="match status" value="1"/>
</dbReference>
<dbReference type="EMBL" id="NMRN01000053">
    <property type="protein sequence ID" value="PAS91938.1"/>
    <property type="molecule type" value="Genomic_DNA"/>
</dbReference>
<feature type="domain" description="Acyltransferase 3" evidence="2">
    <location>
        <begin position="8"/>
        <end position="348"/>
    </location>
</feature>
<evidence type="ECO:0000313" key="4">
    <source>
        <dbReference type="EMBL" id="PAS91938.1"/>
    </source>
</evidence>
<sequence>MIKSNFVCLEGLRAWMAWWVVVGHAIHLAGVPVWIPQAASDFLTKGGVAVNVFIMISGFVITHLLVNKSEGYVAYITRRFFRIFPIYILCIVVSVAFVGMYEAVYAEPSWVFEKEMRGDRLLHQDENFFWHSIAHLTMLHGAIPESILKYASTTFLAPAWSLSLEWQFYLVAPLILFFMKRSLTCASFVCAALLVLGFASKALFATAYPFPSMLFLSIQFFLIGIISRLLFPTVAVLKEKVWPVAIPIIASMLFLRSIEGIIWTVFMVFCVVELDGVRMPRWLQRLQFVFGVNRVVRYFGACSYSTYLAHIPVFVLVVSLVGRFQDVGNQTVFQIAVLFAMLVTAVVSPLLYHWVEKPFIAVGKRIAINREAGRNG</sequence>
<proteinExistence type="predicted"/>
<dbReference type="InterPro" id="IPR050879">
    <property type="entry name" value="Acyltransferase_3"/>
</dbReference>
<evidence type="ECO:0000259" key="2">
    <source>
        <dbReference type="Pfam" id="PF01757"/>
    </source>
</evidence>
<dbReference type="GO" id="GO:0000271">
    <property type="term" value="P:polysaccharide biosynthetic process"/>
    <property type="evidence" value="ECO:0007669"/>
    <property type="project" value="TreeGrafter"/>
</dbReference>
<feature type="transmembrane region" description="Helical" evidence="1">
    <location>
        <begin position="86"/>
        <end position="106"/>
    </location>
</feature>
<name>A0A272EPC1_9RHOO</name>
<keyword evidence="1" id="KW-0812">Transmembrane</keyword>
<feature type="transmembrane region" description="Helical" evidence="1">
    <location>
        <begin position="298"/>
        <end position="321"/>
    </location>
</feature>
<feature type="transmembrane region" description="Helical" evidence="1">
    <location>
        <begin position="159"/>
        <end position="178"/>
    </location>
</feature>
<comment type="caution">
    <text evidence="4">The sequence shown here is derived from an EMBL/GenBank/DDBJ whole genome shotgun (WGS) entry which is preliminary data.</text>
</comment>
<dbReference type="EMBL" id="MDUX01000056">
    <property type="protein sequence ID" value="KAF7598263.1"/>
    <property type="molecule type" value="Genomic_DNA"/>
</dbReference>